<feature type="compositionally biased region" description="Low complexity" evidence="1">
    <location>
        <begin position="127"/>
        <end position="148"/>
    </location>
</feature>
<dbReference type="AlphaFoldDB" id="A0AAD2F9E5"/>
<evidence type="ECO:0000313" key="4">
    <source>
        <dbReference type="EMBL" id="CAJ0886467.1"/>
    </source>
</evidence>
<feature type="domain" description="TfoX N-terminal" evidence="2">
    <location>
        <begin position="21"/>
        <end position="111"/>
    </location>
</feature>
<dbReference type="Pfam" id="PF04993">
    <property type="entry name" value="TfoX_N"/>
    <property type="match status" value="1"/>
</dbReference>
<evidence type="ECO:0000313" key="6">
    <source>
        <dbReference type="Proteomes" id="UP001190491"/>
    </source>
</evidence>
<dbReference type="Proteomes" id="UP001190491">
    <property type="component" value="Unassembled WGS sequence"/>
</dbReference>
<dbReference type="RefSeq" id="WP_206273461.1">
    <property type="nucleotide sequence ID" value="NZ_CAUDKO010000006.1"/>
</dbReference>
<protein>
    <recommendedName>
        <fullName evidence="2">TfoX N-terminal domain-containing protein</fullName>
    </recommendedName>
</protein>
<organism evidence="3 6">
    <name type="scientific">Ralstonia flatus</name>
    <dbReference type="NCBI Taxonomy" id="3058601"/>
    <lineage>
        <taxon>Bacteria</taxon>
        <taxon>Pseudomonadati</taxon>
        <taxon>Pseudomonadota</taxon>
        <taxon>Betaproteobacteria</taxon>
        <taxon>Burkholderiales</taxon>
        <taxon>Burkholderiaceae</taxon>
        <taxon>Ralstonia</taxon>
    </lineage>
</organism>
<dbReference type="InterPro" id="IPR047525">
    <property type="entry name" value="TfoX-like"/>
</dbReference>
<dbReference type="PANTHER" id="PTHR36121">
    <property type="entry name" value="PROTEIN SXY"/>
    <property type="match status" value="1"/>
</dbReference>
<dbReference type="SUPFAM" id="SSF159894">
    <property type="entry name" value="YgaC/TfoX-N like"/>
    <property type="match status" value="1"/>
</dbReference>
<feature type="region of interest" description="Disordered" evidence="1">
    <location>
        <begin position="119"/>
        <end position="166"/>
    </location>
</feature>
<dbReference type="Gene3D" id="3.30.1460.30">
    <property type="entry name" value="YgaC/TfoX-N like chaperone"/>
    <property type="match status" value="1"/>
</dbReference>
<proteinExistence type="predicted"/>
<dbReference type="EMBL" id="CAUDKO010000006">
    <property type="protein sequence ID" value="CAJ0879007.1"/>
    <property type="molecule type" value="Genomic_DNA"/>
</dbReference>
<name>A0AAD2F9E5_9RALS</name>
<keyword evidence="5" id="KW-1185">Reference proteome</keyword>
<evidence type="ECO:0000313" key="3">
    <source>
        <dbReference type="EMBL" id="CAJ0879007.1"/>
    </source>
</evidence>
<accession>A0AAD2F9E5</accession>
<evidence type="ECO:0000259" key="2">
    <source>
        <dbReference type="Pfam" id="PF04993"/>
    </source>
</evidence>
<dbReference type="Proteomes" id="UP001189792">
    <property type="component" value="Unassembled WGS sequence"/>
</dbReference>
<dbReference type="InterPro" id="IPR007076">
    <property type="entry name" value="TfoX_N"/>
</dbReference>
<dbReference type="EMBL" id="CAUDLI010000006">
    <property type="protein sequence ID" value="CAJ0886467.1"/>
    <property type="molecule type" value="Genomic_DNA"/>
</dbReference>
<comment type="caution">
    <text evidence="3">The sequence shown here is derived from an EMBL/GenBank/DDBJ whole genome shotgun (WGS) entry which is preliminary data.</text>
</comment>
<reference evidence="3 5" key="1">
    <citation type="submission" date="2023-07" db="EMBL/GenBank/DDBJ databases">
        <authorList>
            <person name="Peeters C."/>
        </authorList>
    </citation>
    <scope>NUCLEOTIDE SEQUENCE</scope>
    <source>
        <strain evidence="4 5">LMG 32965</strain>
        <strain evidence="3">R-77567</strain>
    </source>
</reference>
<gene>
    <name evidence="4" type="ORF">R77564_03122</name>
    <name evidence="3" type="ORF">R77567_03166</name>
</gene>
<evidence type="ECO:0000313" key="5">
    <source>
        <dbReference type="Proteomes" id="UP001189792"/>
    </source>
</evidence>
<evidence type="ECO:0000256" key="1">
    <source>
        <dbReference type="SAM" id="MobiDB-lite"/>
    </source>
</evidence>
<sequence>MAAAPDPLIAWLLDELRPLAAQIGEIRARRMFSGAALYYDDIVFALVLRGTSYLRVDDLTRERFLAEKCTPFSYERNGRTISMTGYLSTPAEALDGGQPLRDWARLAIEAALRDANAKAAKPKRAAAKTAKAPKAAKPATRTTATTKAAAKKVPAKKAAAKKVAKR</sequence>
<feature type="compositionally biased region" description="Basic residues" evidence="1">
    <location>
        <begin position="149"/>
        <end position="166"/>
    </location>
</feature>
<dbReference type="PANTHER" id="PTHR36121:SF1">
    <property type="entry name" value="PROTEIN SXY"/>
    <property type="match status" value="1"/>
</dbReference>